<dbReference type="PANTHER" id="PTHR28307:SF1">
    <property type="entry name" value="PAL1 CELL MORPHOLOGY PROTEIN"/>
    <property type="match status" value="1"/>
</dbReference>
<feature type="compositionally biased region" description="Basic and acidic residues" evidence="1">
    <location>
        <begin position="257"/>
        <end position="266"/>
    </location>
</feature>
<keyword evidence="3" id="KW-1185">Reference proteome</keyword>
<organism evidence="2 3">
    <name type="scientific">Zymoseptoria tritici (strain ST99CH_3D7)</name>
    <dbReference type="NCBI Taxonomy" id="1276538"/>
    <lineage>
        <taxon>Eukaryota</taxon>
        <taxon>Fungi</taxon>
        <taxon>Dikarya</taxon>
        <taxon>Ascomycota</taxon>
        <taxon>Pezizomycotina</taxon>
        <taxon>Dothideomycetes</taxon>
        <taxon>Dothideomycetidae</taxon>
        <taxon>Mycosphaerellales</taxon>
        <taxon>Mycosphaerellaceae</taxon>
        <taxon>Zymoseptoria</taxon>
    </lineage>
</organism>
<protein>
    <recommendedName>
        <fullName evidence="4">Pal1 cell morphology protein</fullName>
    </recommendedName>
</protein>
<sequence length="377" mass="41021">MSSKSAAAVLIDPLNAPEPSAETGPGSHFQSTYAPASQSKTPSTTTRKLGASSTTRPLGSSSSSSRDGSPRVPDYRSEAFAQHESSHRRVTSNGSHRSHRSTHSNSAIAPGSHEGSPVGGSKTGHHRRSSSLSQRYPGDMSHQPLDIIRRDSKKAARSPHLNKRHLPGPDTIDRLDPALGGKPYHHEGPYDAALMSRNNNPKYAPIAALQETNQEAIKATPQENIRDALERHQPLDGVAIVPPGVPDRFGRTYEYEEGADLMHEDNPDGPGYKRWPGKDYDKNDLKGKSEPAYSLDRHLRKTSLNDNGIEMSDRSNKKDHRDPVELAGGESKYVDMEFAKTNDHDAGGNAGVQRSGSLRAGLKKRIGSLRRKKDSDA</sequence>
<feature type="compositionally biased region" description="Polar residues" evidence="1">
    <location>
        <begin position="28"/>
        <end position="47"/>
    </location>
</feature>
<feature type="compositionally biased region" description="Basic residues" evidence="1">
    <location>
        <begin position="86"/>
        <end position="102"/>
    </location>
</feature>
<feature type="region of interest" description="Disordered" evidence="1">
    <location>
        <begin position="257"/>
        <end position="377"/>
    </location>
</feature>
<dbReference type="Proteomes" id="UP000215127">
    <property type="component" value="Chromosome 5"/>
</dbReference>
<evidence type="ECO:0000313" key="2">
    <source>
        <dbReference type="EMBL" id="SMQ50772.1"/>
    </source>
</evidence>
<feature type="compositionally biased region" description="Basic and acidic residues" evidence="1">
    <location>
        <begin position="311"/>
        <end position="324"/>
    </location>
</feature>
<evidence type="ECO:0000313" key="3">
    <source>
        <dbReference type="Proteomes" id="UP000215127"/>
    </source>
</evidence>
<feature type="compositionally biased region" description="Basic residues" evidence="1">
    <location>
        <begin position="155"/>
        <end position="166"/>
    </location>
</feature>
<dbReference type="PANTHER" id="PTHR28307">
    <property type="entry name" value="PROTEIN PAL1"/>
    <property type="match status" value="1"/>
</dbReference>
<dbReference type="AlphaFoldDB" id="A0A1X7RTM5"/>
<proteinExistence type="predicted"/>
<dbReference type="GO" id="GO:0005737">
    <property type="term" value="C:cytoplasm"/>
    <property type="evidence" value="ECO:0007669"/>
    <property type="project" value="TreeGrafter"/>
</dbReference>
<feature type="compositionally biased region" description="Basic residues" evidence="1">
    <location>
        <begin position="361"/>
        <end position="377"/>
    </location>
</feature>
<dbReference type="InterPro" id="IPR013226">
    <property type="entry name" value="Pal1"/>
</dbReference>
<evidence type="ECO:0008006" key="4">
    <source>
        <dbReference type="Google" id="ProtNLM"/>
    </source>
</evidence>
<reference evidence="2 3" key="1">
    <citation type="submission" date="2016-06" db="EMBL/GenBank/DDBJ databases">
        <authorList>
            <person name="Kjaerup R.B."/>
            <person name="Dalgaard T.S."/>
            <person name="Juul-Madsen H.R."/>
        </authorList>
    </citation>
    <scope>NUCLEOTIDE SEQUENCE [LARGE SCALE GENOMIC DNA]</scope>
</reference>
<dbReference type="EMBL" id="LT853696">
    <property type="protein sequence ID" value="SMQ50772.1"/>
    <property type="molecule type" value="Genomic_DNA"/>
</dbReference>
<accession>A0A1X7RTM5</accession>
<feature type="region of interest" description="Disordered" evidence="1">
    <location>
        <begin position="1"/>
        <end position="196"/>
    </location>
</feature>
<name>A0A1X7RTM5_ZYMT9</name>
<evidence type="ECO:0000256" key="1">
    <source>
        <dbReference type="SAM" id="MobiDB-lite"/>
    </source>
</evidence>
<gene>
    <name evidence="2" type="ORF">ZT3D7_G5925</name>
</gene>
<dbReference type="Pfam" id="PF08316">
    <property type="entry name" value="Pal1"/>
    <property type="match status" value="1"/>
</dbReference>
<feature type="compositionally biased region" description="Basic and acidic residues" evidence="1">
    <location>
        <begin position="276"/>
        <end position="289"/>
    </location>
</feature>
<feature type="compositionally biased region" description="Basic and acidic residues" evidence="1">
    <location>
        <begin position="332"/>
        <end position="346"/>
    </location>
</feature>
<feature type="compositionally biased region" description="Low complexity" evidence="1">
    <location>
        <begin position="52"/>
        <end position="67"/>
    </location>
</feature>